<feature type="region of interest" description="Disordered" evidence="1">
    <location>
        <begin position="761"/>
        <end position="787"/>
    </location>
</feature>
<keyword evidence="5" id="KW-1185">Reference proteome</keyword>
<dbReference type="PANTHER" id="PTHR34400">
    <property type="match status" value="1"/>
</dbReference>
<evidence type="ECO:0000256" key="1">
    <source>
        <dbReference type="SAM" id="MobiDB-lite"/>
    </source>
</evidence>
<dbReference type="PANTHER" id="PTHR34400:SF4">
    <property type="entry name" value="MEMBRANE PROTEIN"/>
    <property type="match status" value="1"/>
</dbReference>
<feature type="domain" description="Iminophenyl-pyruvate dimer synthase" evidence="3">
    <location>
        <begin position="386"/>
        <end position="642"/>
    </location>
</feature>
<dbReference type="InterPro" id="IPR026820">
    <property type="entry name" value="VioB/RebD_dom"/>
</dbReference>
<protein>
    <submittedName>
        <fullName evidence="4">Hypp5677 protein</fullName>
    </submittedName>
</protein>
<evidence type="ECO:0000313" key="5">
    <source>
        <dbReference type="Proteomes" id="UP000838412"/>
    </source>
</evidence>
<dbReference type="SUPFAM" id="SSF47240">
    <property type="entry name" value="Ferritin-like"/>
    <property type="match status" value="1"/>
</dbReference>
<keyword evidence="2" id="KW-0732">Signal</keyword>
<evidence type="ECO:0000313" key="4">
    <source>
        <dbReference type="EMBL" id="CAH1238985.1"/>
    </source>
</evidence>
<dbReference type="Proteomes" id="UP000838412">
    <property type="component" value="Chromosome 10"/>
</dbReference>
<feature type="chain" id="PRO_5035459612" evidence="2">
    <location>
        <begin position="18"/>
        <end position="787"/>
    </location>
</feature>
<evidence type="ECO:0000259" key="3">
    <source>
        <dbReference type="Pfam" id="PF12902"/>
    </source>
</evidence>
<evidence type="ECO:0000256" key="2">
    <source>
        <dbReference type="SAM" id="SignalP"/>
    </source>
</evidence>
<reference evidence="4" key="1">
    <citation type="submission" date="2022-01" db="EMBL/GenBank/DDBJ databases">
        <authorList>
            <person name="Braso-Vives M."/>
        </authorList>
    </citation>
    <scope>NUCLEOTIDE SEQUENCE</scope>
</reference>
<dbReference type="CDD" id="cd00657">
    <property type="entry name" value="Ferritin_like"/>
    <property type="match status" value="1"/>
</dbReference>
<dbReference type="Pfam" id="PF12902">
    <property type="entry name" value="Ferritin-like"/>
    <property type="match status" value="1"/>
</dbReference>
<feature type="compositionally biased region" description="Basic and acidic residues" evidence="1">
    <location>
        <begin position="777"/>
        <end position="787"/>
    </location>
</feature>
<accession>A0A8J9YSB9</accession>
<feature type="signal peptide" evidence="2">
    <location>
        <begin position="1"/>
        <end position="17"/>
    </location>
</feature>
<dbReference type="EMBL" id="OV696695">
    <property type="protein sequence ID" value="CAH1238985.1"/>
    <property type="molecule type" value="Genomic_DNA"/>
</dbReference>
<dbReference type="Gene3D" id="1.20.1260.10">
    <property type="match status" value="1"/>
</dbReference>
<sequence length="787" mass="86657">MDYWRVLALFLIIPVTSIDVCSSSSTTQNGEIGEDDSSFQQSTADHRSHAHMYSQSQQTEDNYAGSIDEFCDGVGTGSIRSSAILRLNFAGRFLAYTASYNNYWQNYNIHTFDPLKDPGWNPQGSNDFQLVNCTVTQVCYEDGTCVTKRPVCPEDGDCVQEPEEDFIVGQPIIGSDSTAAGKLVDIDPDKGATQIYGLVLGVDGFFKGDIKPQAFTHKRGDTFACKDPMPDGMRHEPCQSSVFVSTLENVKSVIDLPGQSDFVDQVKSLSCESGFKLYVKLNPYNTIVDPKSPDYSYGRVVGTIYAVASKHPLPFGPYTRMLWSQDVDNNGAGGHVPYYVDDQTKKVVLDFANNVKFDIEDDLDPSSNLPPLGTTILTLQELKRALQVALELELTTIPPYLSALFSIKDGNNREVAALIKSVVIDEMKHMALVSNILNAIGGTPNLKNQAIVPSYPAPLPGGANPGLVVQLARCSLNQIRTVFQGIERPGCEIADSAVIQYIRVNRKHLMKYYCKAKGAFKGPDDTLADVFSEISQRCSETTASPQTIGAIYIHQILCRMVMLEAKEAKENGGTLFTGESKKQITSAQWIGSDDSSPFPVDDLRSAVCAILDIATEGEGSDPCDPFDARGELSHFFKFAEVVHGRRLMETCPYATSGHYSDDFLPCDKDLKCDKTFSFTGRLVYFSQDGVWPTISNPHTERYPPGSLVRKYSDNFNTIYTGLLNCMHEAFTENPEKMKVDCMGMMSSLTVWAKKLVQTPIDPNGDPEIGPNAAPTFEFHDPSDKGTM</sequence>
<dbReference type="AlphaFoldDB" id="A0A8J9YSB9"/>
<name>A0A8J9YSB9_BRALA</name>
<dbReference type="InterPro" id="IPR009078">
    <property type="entry name" value="Ferritin-like_SF"/>
</dbReference>
<dbReference type="InterPro" id="IPR012347">
    <property type="entry name" value="Ferritin-like"/>
</dbReference>
<gene>
    <name evidence="4" type="primary">Hypp5677</name>
    <name evidence="4" type="ORF">BLAG_LOCUS3381</name>
</gene>
<proteinExistence type="predicted"/>
<feature type="region of interest" description="Disordered" evidence="1">
    <location>
        <begin position="24"/>
        <end position="44"/>
    </location>
</feature>
<dbReference type="OrthoDB" id="5966378at2759"/>
<organism evidence="4 5">
    <name type="scientific">Branchiostoma lanceolatum</name>
    <name type="common">Common lancelet</name>
    <name type="synonym">Amphioxus lanceolatum</name>
    <dbReference type="NCBI Taxonomy" id="7740"/>
    <lineage>
        <taxon>Eukaryota</taxon>
        <taxon>Metazoa</taxon>
        <taxon>Chordata</taxon>
        <taxon>Cephalochordata</taxon>
        <taxon>Leptocardii</taxon>
        <taxon>Amphioxiformes</taxon>
        <taxon>Branchiostomatidae</taxon>
        <taxon>Branchiostoma</taxon>
    </lineage>
</organism>